<accession>A0A9X0WP82</accession>
<dbReference type="AlphaFoldDB" id="A0A9X0WP82"/>
<reference evidence="2 3" key="2">
    <citation type="submission" date="2021-03" db="EMBL/GenBank/DDBJ databases">
        <title>Human Oral Microbial Genomes.</title>
        <authorList>
            <person name="Johnston C.D."/>
            <person name="Chen T."/>
            <person name="Dewhirst F.E."/>
        </authorList>
    </citation>
    <scope>NUCLEOTIDE SEQUENCE [LARGE SCALE GENOMIC DNA]</scope>
    <source>
        <strain evidence="2 3">CCUG 66490</strain>
    </source>
</reference>
<protein>
    <submittedName>
        <fullName evidence="1">Uncharacterized protein</fullName>
    </submittedName>
</protein>
<evidence type="ECO:0000313" key="1">
    <source>
        <dbReference type="EMBL" id="MBK4779710.1"/>
    </source>
</evidence>
<keyword evidence="3" id="KW-1185">Reference proteome</keyword>
<proteinExistence type="predicted"/>
<dbReference type="EMBL" id="CP072329">
    <property type="protein sequence ID" value="QUB38679.1"/>
    <property type="molecule type" value="Genomic_DNA"/>
</dbReference>
<evidence type="ECO:0000313" key="2">
    <source>
        <dbReference type="EMBL" id="QUB38679.1"/>
    </source>
</evidence>
<evidence type="ECO:0000313" key="3">
    <source>
        <dbReference type="Proteomes" id="UP000676511"/>
    </source>
</evidence>
<dbReference type="Proteomes" id="UP000676511">
    <property type="component" value="Chromosome"/>
</dbReference>
<gene>
    <name evidence="1" type="ORF">BTU61_05765</name>
    <name evidence="2" type="ORF">J4854_09050</name>
</gene>
<organism evidence="1 4">
    <name type="scientific">Streptococcus lactarius</name>
    <dbReference type="NCBI Taxonomy" id="684066"/>
    <lineage>
        <taxon>Bacteria</taxon>
        <taxon>Bacillati</taxon>
        <taxon>Bacillota</taxon>
        <taxon>Bacilli</taxon>
        <taxon>Lactobacillales</taxon>
        <taxon>Streptococcaceae</taxon>
        <taxon>Streptococcus</taxon>
    </lineage>
</organism>
<dbReference type="Proteomes" id="UP001138780">
    <property type="component" value="Unassembled WGS sequence"/>
</dbReference>
<dbReference type="EMBL" id="MRXX01000007">
    <property type="protein sequence ID" value="MBK4779710.1"/>
    <property type="molecule type" value="Genomic_DNA"/>
</dbReference>
<name>A0A9X0WP82_9STRE</name>
<dbReference type="RefSeq" id="WP_200772732.1">
    <property type="nucleotide sequence ID" value="NZ_CP072329.1"/>
</dbReference>
<reference evidence="1" key="1">
    <citation type="submission" date="2016-12" db="EMBL/GenBank/DDBJ databases">
        <title>Draft genome of Streptococcus lactarius CCUG 66490T type strain.</title>
        <authorList>
            <person name="Salva-Serra F."/>
            <person name="Engstrom-Jakobsson H."/>
            <person name="Thorell K."/>
            <person name="Gomila M."/>
            <person name="Gonzales-Siles L."/>
            <person name="Busquets A."/>
            <person name="Jaen-Luchoro D."/>
            <person name="Karlsson R."/>
            <person name="Kristiansson E."/>
            <person name="Moore E."/>
        </authorList>
    </citation>
    <scope>NUCLEOTIDE SEQUENCE</scope>
    <source>
        <strain evidence="1">CCUG 66490</strain>
    </source>
</reference>
<sequence length="105" mass="12184">MFLISQNEYYSIEHTKSELIKLLSQMRQEIAASRQSQTSMACSHIEYCLEHLRNARSTIAVRLPVKSLDLEITSMLGQHILVLPPEARKSWDQVKTLTHQYGHFK</sequence>
<evidence type="ECO:0000313" key="4">
    <source>
        <dbReference type="Proteomes" id="UP001138780"/>
    </source>
</evidence>